<evidence type="ECO:0000256" key="6">
    <source>
        <dbReference type="ARBA" id="ARBA00022777"/>
    </source>
</evidence>
<feature type="transmembrane region" description="Helical" evidence="9">
    <location>
        <begin position="212"/>
        <end position="238"/>
    </location>
</feature>
<feature type="transmembrane region" description="Helical" evidence="9">
    <location>
        <begin position="64"/>
        <end position="85"/>
    </location>
</feature>
<evidence type="ECO:0000256" key="1">
    <source>
        <dbReference type="ARBA" id="ARBA00000085"/>
    </source>
</evidence>
<dbReference type="InterPro" id="IPR029016">
    <property type="entry name" value="GAF-like_dom_sf"/>
</dbReference>
<dbReference type="GO" id="GO:0006355">
    <property type="term" value="P:regulation of DNA-templated transcription"/>
    <property type="evidence" value="ECO:0007669"/>
    <property type="project" value="InterPro"/>
</dbReference>
<evidence type="ECO:0000259" key="11">
    <source>
        <dbReference type="PROSITE" id="PS50112"/>
    </source>
</evidence>
<dbReference type="Gene3D" id="1.10.287.130">
    <property type="match status" value="1"/>
</dbReference>
<dbReference type="InterPro" id="IPR004358">
    <property type="entry name" value="Sig_transdc_His_kin-like_C"/>
</dbReference>
<dbReference type="SMART" id="SM00091">
    <property type="entry name" value="PAS"/>
    <property type="match status" value="1"/>
</dbReference>
<dbReference type="CDD" id="cd00130">
    <property type="entry name" value="PAS"/>
    <property type="match status" value="1"/>
</dbReference>
<dbReference type="InterPro" id="IPR005467">
    <property type="entry name" value="His_kinase_dom"/>
</dbReference>
<dbReference type="EC" id="2.7.13.3" evidence="3"/>
<dbReference type="GO" id="GO:0005886">
    <property type="term" value="C:plasma membrane"/>
    <property type="evidence" value="ECO:0007669"/>
    <property type="project" value="UniProtKB-SubCell"/>
</dbReference>
<dbReference type="InterPro" id="IPR036890">
    <property type="entry name" value="HATPase_C_sf"/>
</dbReference>
<dbReference type="OrthoDB" id="9813151at2"/>
<protein>
    <recommendedName>
        <fullName evidence="3">histidine kinase</fullName>
        <ecNumber evidence="3">2.7.13.3</ecNumber>
    </recommendedName>
</protein>
<dbReference type="NCBIfam" id="TIGR00229">
    <property type="entry name" value="sensory_box"/>
    <property type="match status" value="1"/>
</dbReference>
<gene>
    <name evidence="12" type="ORF">EXE58_15630</name>
</gene>
<feature type="region of interest" description="Disordered" evidence="8">
    <location>
        <begin position="1"/>
        <end position="26"/>
    </location>
</feature>
<dbReference type="SUPFAM" id="SSF55785">
    <property type="entry name" value="PYP-like sensor domain (PAS domain)"/>
    <property type="match status" value="1"/>
</dbReference>
<dbReference type="InterPro" id="IPR003594">
    <property type="entry name" value="HATPase_dom"/>
</dbReference>
<dbReference type="SMART" id="SM00388">
    <property type="entry name" value="HisKA"/>
    <property type="match status" value="1"/>
</dbReference>
<keyword evidence="7" id="KW-0902">Two-component regulatory system</keyword>
<dbReference type="AlphaFoldDB" id="A0A4P7IK82"/>
<dbReference type="PROSITE" id="PS50112">
    <property type="entry name" value="PAS"/>
    <property type="match status" value="1"/>
</dbReference>
<evidence type="ECO:0000313" key="12">
    <source>
        <dbReference type="EMBL" id="QBX56747.1"/>
    </source>
</evidence>
<feature type="transmembrane region" description="Helical" evidence="9">
    <location>
        <begin position="31"/>
        <end position="52"/>
    </location>
</feature>
<evidence type="ECO:0000256" key="9">
    <source>
        <dbReference type="SAM" id="Phobius"/>
    </source>
</evidence>
<evidence type="ECO:0000313" key="13">
    <source>
        <dbReference type="Proteomes" id="UP000294853"/>
    </source>
</evidence>
<proteinExistence type="predicted"/>
<dbReference type="Proteomes" id="UP000294853">
    <property type="component" value="Chromosome"/>
</dbReference>
<dbReference type="Gene3D" id="3.30.450.20">
    <property type="entry name" value="PAS domain"/>
    <property type="match status" value="1"/>
</dbReference>
<dbReference type="Pfam" id="PF00989">
    <property type="entry name" value="PAS"/>
    <property type="match status" value="1"/>
</dbReference>
<dbReference type="Gene3D" id="3.30.565.10">
    <property type="entry name" value="Histidine kinase-like ATPase, C-terminal domain"/>
    <property type="match status" value="1"/>
</dbReference>
<sequence length="766" mass="81161">MATLAEEQDPALLGAGPGPGPAPEPQVGLSVHQVVAGTVGIGVTVLLLTFALGDTHAGAFEISWLEGGWLPLVLLVLTCAAELIAVRMRHDGDAVEELTLLDGVVLLNALVLPLRQAVIVTLAGILLAYVVRRRDALKVLYNIGVYTTASCAAALLVHWIMPRDGVFDVRLVLAMIVATAAFVAINLVHMAVLLGAIAGARPWDVVREDAPLSFLTIIGTVGVTGTALAMSVATPVLLPCSVLPAVALRYAYGASVEKQEERRRSARVLEYSQVLASGPTRERAVSAFLHMVREEFDAEVSLVRFDDGSGAQVDDSVPDAGPVTVDCGRLDSTRRLEIVEDADLPPGWSSAMTAPVVVDGLPAGTVVVATNAKSRLRERDLTSLSSLASSFAVALQNADHMVRLVEETSKLRAVVDQASDGIMVLAGHGEIEVWSPAMARITGVPAGEAVGAMIRDVVVVENEESTRVDPFAEGARRMSPGLPHCAVDAELVRADGERRDTRFAHAGVFDGDVLVRDVIIVRDLSAERRVQRMKNDFIATVSHELRTPLTPIKGYAGMLRDRGDSMSPEQRARALGVIVDRADHLARLVEDLLTASTITSEAEPAHSLSTSEADLGSLVAVACDDFPEASGRLHLDSLATPVRIVCDSTRVVQIVSNLVANALKYSEADRPVDVSVDTVGRLGRVTVTDRGQGIPADQLDLVFDKFHRVEDPMVMSTSGTGLGLFIARQLARAMGGEIAAHSTLGVGSSFVLTLPLADPHVDGSTG</sequence>
<feature type="domain" description="Histidine kinase" evidence="10">
    <location>
        <begin position="540"/>
        <end position="758"/>
    </location>
</feature>
<keyword evidence="9" id="KW-0812">Transmembrane</keyword>
<dbReference type="PROSITE" id="PS50109">
    <property type="entry name" value="HIS_KIN"/>
    <property type="match status" value="1"/>
</dbReference>
<keyword evidence="9" id="KW-1133">Transmembrane helix</keyword>
<dbReference type="InterPro" id="IPR050736">
    <property type="entry name" value="Sensor_HK_Regulatory"/>
</dbReference>
<evidence type="ECO:0000256" key="7">
    <source>
        <dbReference type="ARBA" id="ARBA00023012"/>
    </source>
</evidence>
<comment type="subcellular location">
    <subcellularLocation>
        <location evidence="2">Cell membrane</location>
    </subcellularLocation>
</comment>
<dbReference type="KEGG" id="nsn:EXE58_15630"/>
<dbReference type="SUPFAM" id="SSF55874">
    <property type="entry name" value="ATPase domain of HSP90 chaperone/DNA topoisomerase II/histidine kinase"/>
    <property type="match status" value="1"/>
</dbReference>
<dbReference type="Pfam" id="PF00512">
    <property type="entry name" value="HisKA"/>
    <property type="match status" value="1"/>
</dbReference>
<dbReference type="InterPro" id="IPR036097">
    <property type="entry name" value="HisK_dim/P_sf"/>
</dbReference>
<dbReference type="InterPro" id="IPR000014">
    <property type="entry name" value="PAS"/>
</dbReference>
<evidence type="ECO:0000256" key="5">
    <source>
        <dbReference type="ARBA" id="ARBA00022679"/>
    </source>
</evidence>
<evidence type="ECO:0000256" key="3">
    <source>
        <dbReference type="ARBA" id="ARBA00012438"/>
    </source>
</evidence>
<keyword evidence="5" id="KW-0808">Transferase</keyword>
<keyword evidence="6" id="KW-0418">Kinase</keyword>
<keyword evidence="4" id="KW-0597">Phosphoprotein</keyword>
<dbReference type="CDD" id="cd00082">
    <property type="entry name" value="HisKA"/>
    <property type="match status" value="1"/>
</dbReference>
<reference evidence="12 13" key="1">
    <citation type="submission" date="2019-03" db="EMBL/GenBank/DDBJ databases">
        <title>Three New Species of Nocardioides, Nocardioides euryhalodurans sp. nov., Nocardioides seonyuensis sp. nov. and Nocardioides eburneoflavus sp. nov. Iolated from Soil.</title>
        <authorList>
            <person name="Roh S.G."/>
            <person name="Lee C."/>
            <person name="Kim M.-K."/>
            <person name="Kim S.B."/>
        </authorList>
    </citation>
    <scope>NUCLEOTIDE SEQUENCE [LARGE SCALE GENOMIC DNA]</scope>
    <source>
        <strain evidence="12 13">MMS17-SY207-3</strain>
    </source>
</reference>
<dbReference type="RefSeq" id="WP_135268732.1">
    <property type="nucleotide sequence ID" value="NZ_CP038436.1"/>
</dbReference>
<name>A0A4P7IK82_9ACTN</name>
<feature type="transmembrane region" description="Helical" evidence="9">
    <location>
        <begin position="173"/>
        <end position="200"/>
    </location>
</feature>
<dbReference type="SUPFAM" id="SSF47384">
    <property type="entry name" value="Homodimeric domain of signal transducing histidine kinase"/>
    <property type="match status" value="1"/>
</dbReference>
<dbReference type="GO" id="GO:0000155">
    <property type="term" value="F:phosphorelay sensor kinase activity"/>
    <property type="evidence" value="ECO:0007669"/>
    <property type="project" value="InterPro"/>
</dbReference>
<evidence type="ECO:0000256" key="8">
    <source>
        <dbReference type="SAM" id="MobiDB-lite"/>
    </source>
</evidence>
<dbReference type="InterPro" id="IPR003661">
    <property type="entry name" value="HisK_dim/P_dom"/>
</dbReference>
<comment type="catalytic activity">
    <reaction evidence="1">
        <text>ATP + protein L-histidine = ADP + protein N-phospho-L-histidine.</text>
        <dbReference type="EC" id="2.7.13.3"/>
    </reaction>
</comment>
<dbReference type="InterPro" id="IPR013767">
    <property type="entry name" value="PAS_fold"/>
</dbReference>
<dbReference type="FunFam" id="1.10.287.130:FF:000001">
    <property type="entry name" value="Two-component sensor histidine kinase"/>
    <property type="match status" value="1"/>
</dbReference>
<feature type="domain" description="PAS" evidence="11">
    <location>
        <begin position="407"/>
        <end position="451"/>
    </location>
</feature>
<keyword evidence="9" id="KW-0472">Membrane</keyword>
<dbReference type="PANTHER" id="PTHR43711:SF1">
    <property type="entry name" value="HISTIDINE KINASE 1"/>
    <property type="match status" value="1"/>
</dbReference>
<evidence type="ECO:0000259" key="10">
    <source>
        <dbReference type="PROSITE" id="PS50109"/>
    </source>
</evidence>
<feature type="transmembrane region" description="Helical" evidence="9">
    <location>
        <begin position="143"/>
        <end position="161"/>
    </location>
</feature>
<dbReference type="InterPro" id="IPR035965">
    <property type="entry name" value="PAS-like_dom_sf"/>
</dbReference>
<dbReference type="SMART" id="SM00387">
    <property type="entry name" value="HATPase_c"/>
    <property type="match status" value="1"/>
</dbReference>
<dbReference type="EMBL" id="CP038436">
    <property type="protein sequence ID" value="QBX56747.1"/>
    <property type="molecule type" value="Genomic_DNA"/>
</dbReference>
<feature type="transmembrane region" description="Helical" evidence="9">
    <location>
        <begin position="105"/>
        <end position="131"/>
    </location>
</feature>
<dbReference type="Gene3D" id="3.30.450.40">
    <property type="match status" value="1"/>
</dbReference>
<evidence type="ECO:0000256" key="4">
    <source>
        <dbReference type="ARBA" id="ARBA00022553"/>
    </source>
</evidence>
<evidence type="ECO:0000256" key="2">
    <source>
        <dbReference type="ARBA" id="ARBA00004236"/>
    </source>
</evidence>
<accession>A0A4P7IK82</accession>
<dbReference type="Pfam" id="PF02518">
    <property type="entry name" value="HATPase_c"/>
    <property type="match status" value="1"/>
</dbReference>
<dbReference type="PANTHER" id="PTHR43711">
    <property type="entry name" value="TWO-COMPONENT HISTIDINE KINASE"/>
    <property type="match status" value="1"/>
</dbReference>
<dbReference type="SUPFAM" id="SSF55781">
    <property type="entry name" value="GAF domain-like"/>
    <property type="match status" value="1"/>
</dbReference>
<organism evidence="12 13">
    <name type="scientific">Nocardioides seonyuensis</name>
    <dbReference type="NCBI Taxonomy" id="2518371"/>
    <lineage>
        <taxon>Bacteria</taxon>
        <taxon>Bacillati</taxon>
        <taxon>Actinomycetota</taxon>
        <taxon>Actinomycetes</taxon>
        <taxon>Propionibacteriales</taxon>
        <taxon>Nocardioidaceae</taxon>
        <taxon>Nocardioides</taxon>
    </lineage>
</organism>
<dbReference type="PRINTS" id="PR00344">
    <property type="entry name" value="BCTRLSENSOR"/>
</dbReference>
<keyword evidence="13" id="KW-1185">Reference proteome</keyword>